<comment type="caution">
    <text evidence="2">The sequence shown here is derived from an EMBL/GenBank/DDBJ whole genome shotgun (WGS) entry which is preliminary data.</text>
</comment>
<protein>
    <submittedName>
        <fullName evidence="2">Uncharacterized protein</fullName>
    </submittedName>
</protein>
<dbReference type="RefSeq" id="WP_379087130.1">
    <property type="nucleotide sequence ID" value="NZ_JBHTJO010000001.1"/>
</dbReference>
<keyword evidence="1" id="KW-0812">Transmembrane</keyword>
<evidence type="ECO:0000256" key="1">
    <source>
        <dbReference type="SAM" id="Phobius"/>
    </source>
</evidence>
<accession>A0ABW3J9T3</accession>
<keyword evidence="1" id="KW-0472">Membrane</keyword>
<feature type="transmembrane region" description="Helical" evidence="1">
    <location>
        <begin position="162"/>
        <end position="188"/>
    </location>
</feature>
<keyword evidence="3" id="KW-1185">Reference proteome</keyword>
<gene>
    <name evidence="2" type="ORF">ACFQ2F_05920</name>
</gene>
<organism evidence="2 3">
    <name type="scientific">Methyloligella solikamskensis</name>
    <dbReference type="NCBI Taxonomy" id="1177756"/>
    <lineage>
        <taxon>Bacteria</taxon>
        <taxon>Pseudomonadati</taxon>
        <taxon>Pseudomonadota</taxon>
        <taxon>Alphaproteobacteria</taxon>
        <taxon>Hyphomicrobiales</taxon>
        <taxon>Hyphomicrobiaceae</taxon>
        <taxon>Methyloligella</taxon>
    </lineage>
</organism>
<sequence length="189" mass="20907">MDEKVKAIARPAASRSLREAIGQARIEEAERISESADWRDSEIARLEILKVELEDVFAQVPQSDDRFELVLVPSRPARLWIDLFTYAVVGDGDGDYLLVRSSDAGRRTLFSSASAAAMADRITRYMAHEIVRRERQEAALLEPIVRPDYQYQDEPEEGGPRVGLIVAAFLIGILAGAGGLLAAVWLSIP</sequence>
<dbReference type="Proteomes" id="UP001597102">
    <property type="component" value="Unassembled WGS sequence"/>
</dbReference>
<reference evidence="3" key="1">
    <citation type="journal article" date="2019" name="Int. J. Syst. Evol. Microbiol.">
        <title>The Global Catalogue of Microorganisms (GCM) 10K type strain sequencing project: providing services to taxonomists for standard genome sequencing and annotation.</title>
        <authorList>
            <consortium name="The Broad Institute Genomics Platform"/>
            <consortium name="The Broad Institute Genome Sequencing Center for Infectious Disease"/>
            <person name="Wu L."/>
            <person name="Ma J."/>
        </authorList>
    </citation>
    <scope>NUCLEOTIDE SEQUENCE [LARGE SCALE GENOMIC DNA]</scope>
    <source>
        <strain evidence="3">CCUG 61697</strain>
    </source>
</reference>
<evidence type="ECO:0000313" key="2">
    <source>
        <dbReference type="EMBL" id="MFD0986630.1"/>
    </source>
</evidence>
<evidence type="ECO:0000313" key="3">
    <source>
        <dbReference type="Proteomes" id="UP001597102"/>
    </source>
</evidence>
<dbReference type="EMBL" id="JBHTJO010000001">
    <property type="protein sequence ID" value="MFD0986630.1"/>
    <property type="molecule type" value="Genomic_DNA"/>
</dbReference>
<name>A0ABW3J9T3_9HYPH</name>
<keyword evidence="1" id="KW-1133">Transmembrane helix</keyword>
<proteinExistence type="predicted"/>